<dbReference type="Proteomes" id="UP000682733">
    <property type="component" value="Unassembled WGS sequence"/>
</dbReference>
<proteinExistence type="predicted"/>
<dbReference type="GO" id="GO:0003676">
    <property type="term" value="F:nucleic acid binding"/>
    <property type="evidence" value="ECO:0007669"/>
    <property type="project" value="InterPro"/>
</dbReference>
<comment type="caution">
    <text evidence="2">The sequence shown here is derived from an EMBL/GenBank/DDBJ whole genome shotgun (WGS) entry which is preliminary data.</text>
</comment>
<reference evidence="2" key="1">
    <citation type="submission" date="2021-02" db="EMBL/GenBank/DDBJ databases">
        <authorList>
            <person name="Nowell W R."/>
        </authorList>
    </citation>
    <scope>NUCLEOTIDE SEQUENCE</scope>
</reference>
<dbReference type="Proteomes" id="UP000677228">
    <property type="component" value="Unassembled WGS sequence"/>
</dbReference>
<accession>A0A8S2VA10</accession>
<protein>
    <submittedName>
        <fullName evidence="2">Uncharacterized protein</fullName>
    </submittedName>
</protein>
<evidence type="ECO:0000313" key="3">
    <source>
        <dbReference type="Proteomes" id="UP000682733"/>
    </source>
</evidence>
<dbReference type="EMBL" id="CAJOBA010070369">
    <property type="protein sequence ID" value="CAF4387989.1"/>
    <property type="molecule type" value="Genomic_DNA"/>
</dbReference>
<dbReference type="AlphaFoldDB" id="A0A8S2VA10"/>
<organism evidence="2 3">
    <name type="scientific">Didymodactylos carnosus</name>
    <dbReference type="NCBI Taxonomy" id="1234261"/>
    <lineage>
        <taxon>Eukaryota</taxon>
        <taxon>Metazoa</taxon>
        <taxon>Spiralia</taxon>
        <taxon>Gnathifera</taxon>
        <taxon>Rotifera</taxon>
        <taxon>Eurotatoria</taxon>
        <taxon>Bdelloidea</taxon>
        <taxon>Philodinida</taxon>
        <taxon>Philodinidae</taxon>
        <taxon>Didymodactylos</taxon>
    </lineage>
</organism>
<sequence>MHVGGDNYMDNPIVLSQFERIFKLLPFKNEYKKHRFVFLVDNARTHTAAEHTVNDFAMYPDGRCPVDNIDFLDENNIKQTIECYDNQGISKGLLALAHELNLSIPNKCKLPQLKTIVAEHSAFKNVSKLEKLAAEYNVKIMFTPKHHCETNPIEGY</sequence>
<evidence type="ECO:0000313" key="2">
    <source>
        <dbReference type="EMBL" id="CAF4387989.1"/>
    </source>
</evidence>
<dbReference type="InterPro" id="IPR036397">
    <property type="entry name" value="RNaseH_sf"/>
</dbReference>
<gene>
    <name evidence="1" type="ORF">OVA965_LOCUS41281</name>
    <name evidence="2" type="ORF">TMI583_LOCUS42886</name>
</gene>
<evidence type="ECO:0000313" key="1">
    <source>
        <dbReference type="EMBL" id="CAF1586428.1"/>
    </source>
</evidence>
<dbReference type="Gene3D" id="3.30.420.10">
    <property type="entry name" value="Ribonuclease H-like superfamily/Ribonuclease H"/>
    <property type="match status" value="1"/>
</dbReference>
<dbReference type="EMBL" id="CAJNOK010047129">
    <property type="protein sequence ID" value="CAF1586428.1"/>
    <property type="molecule type" value="Genomic_DNA"/>
</dbReference>
<name>A0A8S2VA10_9BILA</name>